<evidence type="ECO:0000313" key="2">
    <source>
        <dbReference type="EMBL" id="SHM35953.1"/>
    </source>
</evidence>
<dbReference type="NCBIfam" id="TIGR02046">
    <property type="entry name" value="sdhC_b558_fam"/>
    <property type="match status" value="1"/>
</dbReference>
<dbReference type="EMBL" id="FRCJ01000003">
    <property type="protein sequence ID" value="SHM35953.1"/>
    <property type="molecule type" value="Genomic_DNA"/>
</dbReference>
<feature type="transmembrane region" description="Helical" evidence="1">
    <location>
        <begin position="54"/>
        <end position="78"/>
    </location>
</feature>
<evidence type="ECO:0000256" key="1">
    <source>
        <dbReference type="SAM" id="Phobius"/>
    </source>
</evidence>
<evidence type="ECO:0000313" key="3">
    <source>
        <dbReference type="Proteomes" id="UP000184280"/>
    </source>
</evidence>
<dbReference type="OrthoDB" id="9802842at2"/>
<keyword evidence="1" id="KW-0812">Transmembrane</keyword>
<keyword evidence="1" id="KW-1133">Transmembrane helix</keyword>
<name>A0A1M7I5Z3_XYLRU</name>
<dbReference type="Gene3D" id="1.20.1300.10">
    <property type="entry name" value="Fumarate reductase/succinate dehydrogenase, transmembrane subunit"/>
    <property type="match status" value="1"/>
</dbReference>
<dbReference type="SUPFAM" id="SSF81343">
    <property type="entry name" value="Fumarate reductase respiratory complex transmembrane subunits"/>
    <property type="match status" value="1"/>
</dbReference>
<dbReference type="AlphaFoldDB" id="A0A1M7I5Z3"/>
<feature type="transmembrane region" description="Helical" evidence="1">
    <location>
        <begin position="200"/>
        <end position="220"/>
    </location>
</feature>
<proteinExistence type="predicted"/>
<dbReference type="Proteomes" id="UP000184280">
    <property type="component" value="Unassembled WGS sequence"/>
</dbReference>
<dbReference type="InterPro" id="IPR034804">
    <property type="entry name" value="SQR/QFR_C/D"/>
</dbReference>
<organism evidence="2 3">
    <name type="scientific">Xylanibacter ruminicola</name>
    <name type="common">Prevotella ruminicola</name>
    <dbReference type="NCBI Taxonomy" id="839"/>
    <lineage>
        <taxon>Bacteria</taxon>
        <taxon>Pseudomonadati</taxon>
        <taxon>Bacteroidota</taxon>
        <taxon>Bacteroidia</taxon>
        <taxon>Bacteroidales</taxon>
        <taxon>Prevotellaceae</taxon>
        <taxon>Xylanibacter</taxon>
    </lineage>
</organism>
<sequence>MWLFNSSIGRKVVMSVTGIALILFLTFHGCMNMVALFSEEGYNMICEFLGANWYAVVATLGLAALAVLHIVYAFILTAQNRTARGDNRYEIATEVKAGKVEWASKNMLVLGLIILIGLLIHLWNFWYNMMFAELIGAMPAISPTDGFGWIKETFSNPVFVVIYIVWLAAIWFHLSHGFWSAMQTLGVSGKIWLKRWMCIGNIYVSVLMLMFLVVVLAFAFGCAPSLGCC</sequence>
<feature type="transmembrane region" description="Helical" evidence="1">
    <location>
        <begin position="107"/>
        <end position="126"/>
    </location>
</feature>
<feature type="transmembrane region" description="Helical" evidence="1">
    <location>
        <begin position="12"/>
        <end position="34"/>
    </location>
</feature>
<keyword evidence="1" id="KW-0472">Membrane</keyword>
<reference evidence="2 3" key="1">
    <citation type="submission" date="2016-11" db="EMBL/GenBank/DDBJ databases">
        <authorList>
            <person name="Jaros S."/>
            <person name="Januszkiewicz K."/>
            <person name="Wedrychowicz H."/>
        </authorList>
    </citation>
    <scope>NUCLEOTIDE SEQUENCE [LARGE SCALE GENOMIC DNA]</scope>
    <source>
        <strain evidence="2 3">BPI-34</strain>
    </source>
</reference>
<feature type="transmembrane region" description="Helical" evidence="1">
    <location>
        <begin position="158"/>
        <end position="179"/>
    </location>
</feature>
<protein>
    <submittedName>
        <fullName evidence="2">Succinate dehydrogenase / fumarate reductase cytochrome b subunit</fullName>
    </submittedName>
</protein>
<dbReference type="CDD" id="cd03498">
    <property type="entry name" value="SQR_TypeB_2_TM"/>
    <property type="match status" value="1"/>
</dbReference>
<dbReference type="InterPro" id="IPR011138">
    <property type="entry name" value="Cytochrome_b-558"/>
</dbReference>
<dbReference type="GO" id="GO:0016020">
    <property type="term" value="C:membrane"/>
    <property type="evidence" value="ECO:0007669"/>
    <property type="project" value="InterPro"/>
</dbReference>
<gene>
    <name evidence="2" type="ORF">SAMN04488494_1783</name>
</gene>
<dbReference type="RefSeq" id="WP_073044598.1">
    <property type="nucleotide sequence ID" value="NZ_FOLF01000001.1"/>
</dbReference>
<accession>A0A1M7I5Z3</accession>